<feature type="binding site" evidence="5">
    <location>
        <position position="206"/>
    </location>
    <ligand>
        <name>S-adenosyl-L-methionine</name>
        <dbReference type="ChEBI" id="CHEBI:59789"/>
    </ligand>
</feature>
<dbReference type="EMBL" id="CP041186">
    <property type="protein sequence ID" value="QDG52570.1"/>
    <property type="molecule type" value="Genomic_DNA"/>
</dbReference>
<dbReference type="NCBIfam" id="TIGR03534">
    <property type="entry name" value="RF_mod_PrmC"/>
    <property type="match status" value="1"/>
</dbReference>
<comment type="function">
    <text evidence="5">Methylates the class 1 translation termination release factors RF1/PrfA and RF2/PrfB on the glutamine residue of the universally conserved GGQ motif.</text>
</comment>
<dbReference type="NCBIfam" id="TIGR00536">
    <property type="entry name" value="hemK_fam"/>
    <property type="match status" value="1"/>
</dbReference>
<feature type="binding site" evidence="5">
    <location>
        <begin position="137"/>
        <end position="141"/>
    </location>
    <ligand>
        <name>S-adenosyl-L-methionine</name>
        <dbReference type="ChEBI" id="CHEBI:59789"/>
    </ligand>
</feature>
<comment type="catalytic activity">
    <reaction evidence="4 5">
        <text>L-glutaminyl-[peptide chain release factor] + S-adenosyl-L-methionine = N(5)-methyl-L-glutaminyl-[peptide chain release factor] + S-adenosyl-L-homocysteine + H(+)</text>
        <dbReference type="Rhea" id="RHEA:42896"/>
        <dbReference type="Rhea" id="RHEA-COMP:10271"/>
        <dbReference type="Rhea" id="RHEA-COMP:10272"/>
        <dbReference type="ChEBI" id="CHEBI:15378"/>
        <dbReference type="ChEBI" id="CHEBI:30011"/>
        <dbReference type="ChEBI" id="CHEBI:57856"/>
        <dbReference type="ChEBI" id="CHEBI:59789"/>
        <dbReference type="ChEBI" id="CHEBI:61891"/>
        <dbReference type="EC" id="2.1.1.297"/>
    </reaction>
</comment>
<feature type="binding site" evidence="5">
    <location>
        <begin position="206"/>
        <end position="209"/>
    </location>
    <ligand>
        <name>substrate</name>
    </ligand>
</feature>
<keyword evidence="9" id="KW-1185">Reference proteome</keyword>
<keyword evidence="1 5" id="KW-0489">Methyltransferase</keyword>
<name>A0A4Y6PWG8_PERCE</name>
<protein>
    <recommendedName>
        <fullName evidence="5">Release factor glutamine methyltransferase</fullName>
        <shortName evidence="5">RF MTase</shortName>
        <ecNumber evidence="5">2.1.1.297</ecNumber>
    </recommendedName>
    <alternativeName>
        <fullName evidence="5">N5-glutamine methyltransferase PrmC</fullName>
    </alternativeName>
    <alternativeName>
        <fullName evidence="5">Protein-(glutamine-N5) MTase PrmC</fullName>
    </alternativeName>
    <alternativeName>
        <fullName evidence="5">Protein-glutamine N-methyltransferase PrmC</fullName>
    </alternativeName>
</protein>
<dbReference type="AlphaFoldDB" id="A0A4Y6PWG8"/>
<dbReference type="InterPro" id="IPR040758">
    <property type="entry name" value="PrmC_N"/>
</dbReference>
<dbReference type="InterPro" id="IPR029063">
    <property type="entry name" value="SAM-dependent_MTases_sf"/>
</dbReference>
<evidence type="ECO:0000256" key="3">
    <source>
        <dbReference type="ARBA" id="ARBA00022691"/>
    </source>
</evidence>
<dbReference type="RefSeq" id="WP_141199037.1">
    <property type="nucleotide sequence ID" value="NZ_CP041186.1"/>
</dbReference>
<dbReference type="CDD" id="cd02440">
    <property type="entry name" value="AdoMet_MTases"/>
    <property type="match status" value="1"/>
</dbReference>
<comment type="caution">
    <text evidence="5">Lacks conserved residue(s) required for the propagation of feature annotation.</text>
</comment>
<dbReference type="PROSITE" id="PS00092">
    <property type="entry name" value="N6_MTASE"/>
    <property type="match status" value="1"/>
</dbReference>
<reference evidence="8 9" key="1">
    <citation type="submission" date="2019-06" db="EMBL/GenBank/DDBJ databases">
        <title>Persicimonas caeni gen. nov., sp. nov., a predatory bacterium isolated from solar saltern.</title>
        <authorList>
            <person name="Wang S."/>
        </authorList>
    </citation>
    <scope>NUCLEOTIDE SEQUENCE [LARGE SCALE GENOMIC DNA]</scope>
    <source>
        <strain evidence="8 9">YN101</strain>
    </source>
</reference>
<dbReference type="GO" id="GO:0032259">
    <property type="term" value="P:methylation"/>
    <property type="evidence" value="ECO:0007669"/>
    <property type="project" value="UniProtKB-KW"/>
</dbReference>
<accession>A0A5B8Y780</accession>
<dbReference type="SUPFAM" id="SSF53335">
    <property type="entry name" value="S-adenosyl-L-methionine-dependent methyltransferases"/>
    <property type="match status" value="1"/>
</dbReference>
<dbReference type="PANTHER" id="PTHR18895">
    <property type="entry name" value="HEMK METHYLTRANSFERASE"/>
    <property type="match status" value="1"/>
</dbReference>
<dbReference type="EC" id="2.1.1.297" evidence="5"/>
<feature type="domain" description="Methyltransferase small" evidence="6">
    <location>
        <begin position="127"/>
        <end position="216"/>
    </location>
</feature>
<dbReference type="InterPro" id="IPR002052">
    <property type="entry name" value="DNA_methylase_N6_adenine_CS"/>
</dbReference>
<dbReference type="InterPro" id="IPR007848">
    <property type="entry name" value="Small_mtfrase_dom"/>
</dbReference>
<dbReference type="PANTHER" id="PTHR18895:SF74">
    <property type="entry name" value="MTRF1L RELEASE FACTOR GLUTAMINE METHYLTRANSFERASE"/>
    <property type="match status" value="1"/>
</dbReference>
<dbReference type="Gene3D" id="1.10.8.10">
    <property type="entry name" value="DNA helicase RuvA subunit, C-terminal domain"/>
    <property type="match status" value="1"/>
</dbReference>
<feature type="binding site" evidence="5">
    <location>
        <position position="160"/>
    </location>
    <ligand>
        <name>S-adenosyl-L-methionine</name>
        <dbReference type="ChEBI" id="CHEBI:59789"/>
    </ligand>
</feature>
<evidence type="ECO:0000256" key="4">
    <source>
        <dbReference type="ARBA" id="ARBA00048391"/>
    </source>
</evidence>
<dbReference type="Pfam" id="PF17827">
    <property type="entry name" value="PrmC_N"/>
    <property type="match status" value="1"/>
</dbReference>
<evidence type="ECO:0000256" key="2">
    <source>
        <dbReference type="ARBA" id="ARBA00022679"/>
    </source>
</evidence>
<dbReference type="FunFam" id="3.40.50.150:FF:000053">
    <property type="entry name" value="Release factor glutamine methyltransferase"/>
    <property type="match status" value="1"/>
</dbReference>
<dbReference type="OrthoDB" id="9800643at2"/>
<proteinExistence type="inferred from homology"/>
<dbReference type="Proteomes" id="UP000315995">
    <property type="component" value="Chromosome"/>
</dbReference>
<dbReference type="HAMAP" id="MF_02126">
    <property type="entry name" value="RF_methyltr_PrmC"/>
    <property type="match status" value="1"/>
</dbReference>
<dbReference type="Gene3D" id="3.40.50.150">
    <property type="entry name" value="Vaccinia Virus protein VP39"/>
    <property type="match status" value="1"/>
</dbReference>
<dbReference type="InterPro" id="IPR004556">
    <property type="entry name" value="HemK-like"/>
</dbReference>
<evidence type="ECO:0000256" key="5">
    <source>
        <dbReference type="HAMAP-Rule" id="MF_02126"/>
    </source>
</evidence>
<evidence type="ECO:0000259" key="6">
    <source>
        <dbReference type="Pfam" id="PF05175"/>
    </source>
</evidence>
<evidence type="ECO:0000259" key="7">
    <source>
        <dbReference type="Pfam" id="PF17827"/>
    </source>
</evidence>
<accession>A0A4Y6PWG8</accession>
<comment type="similarity">
    <text evidence="5">Belongs to the protein N5-glutamine methyltransferase family. PrmC subfamily.</text>
</comment>
<sequence>MPQDPATTPPEELGPPWTLLKILRWTTHFFETKDASDSPRLDAELLLAHVLGFDRVKLYTHFDRPMGSDELASYRALIKRRVSGEPVAYLLGTKGFWDIELDVDKRALIPRPETEVLIEEALELVGKEDEATLVDVGTGTGAIALVMAKERPNLRVIATDVSEDALALARQNAEKLELDERVDFAHGDLLSGVAPEVLPVDIVVSNPPYVAEDERDEVMVDVKDYEPDGALFAGPDGLDVIRRLIPQAFDALASGGHFVCEHGWRQGDAMRELLEEAGFVDVHIRKDYSGHDRIARARKP</sequence>
<dbReference type="GO" id="GO:0102559">
    <property type="term" value="F:peptide chain release factor N(5)-glutamine methyltransferase activity"/>
    <property type="evidence" value="ECO:0007669"/>
    <property type="project" value="UniProtKB-EC"/>
</dbReference>
<gene>
    <name evidence="5 8" type="primary">prmC</name>
    <name evidence="8" type="ORF">FIV42_18060</name>
</gene>
<keyword evidence="2 5" id="KW-0808">Transferase</keyword>
<evidence type="ECO:0000256" key="1">
    <source>
        <dbReference type="ARBA" id="ARBA00022603"/>
    </source>
</evidence>
<dbReference type="InterPro" id="IPR050320">
    <property type="entry name" value="N5-glutamine_MTase"/>
</dbReference>
<organism evidence="8 9">
    <name type="scientific">Persicimonas caeni</name>
    <dbReference type="NCBI Taxonomy" id="2292766"/>
    <lineage>
        <taxon>Bacteria</taxon>
        <taxon>Deltaproteobacteria</taxon>
        <taxon>Bradymonadales</taxon>
        <taxon>Bradymonadaceae</taxon>
        <taxon>Persicimonas</taxon>
    </lineage>
</organism>
<keyword evidence="3 5" id="KW-0949">S-adenosyl-L-methionine</keyword>
<dbReference type="Pfam" id="PF05175">
    <property type="entry name" value="MTS"/>
    <property type="match status" value="1"/>
</dbReference>
<evidence type="ECO:0000313" key="8">
    <source>
        <dbReference type="EMBL" id="QDG52570.1"/>
    </source>
</evidence>
<feature type="domain" description="Release factor glutamine methyltransferase N-terminal" evidence="7">
    <location>
        <begin position="22"/>
        <end position="92"/>
    </location>
</feature>
<evidence type="ECO:0000313" key="9">
    <source>
        <dbReference type="Proteomes" id="UP000315995"/>
    </source>
</evidence>
<dbReference type="GO" id="GO:0003676">
    <property type="term" value="F:nucleic acid binding"/>
    <property type="evidence" value="ECO:0007669"/>
    <property type="project" value="InterPro"/>
</dbReference>
<dbReference type="InterPro" id="IPR019874">
    <property type="entry name" value="RF_methyltr_PrmC"/>
</dbReference>